<dbReference type="SUPFAM" id="SSF53807">
    <property type="entry name" value="Helical backbone' metal receptor"/>
    <property type="match status" value="1"/>
</dbReference>
<keyword evidence="9" id="KW-1185">Reference proteome</keyword>
<accession>A0A1H5SRP9</accession>
<dbReference type="CDD" id="cd01146">
    <property type="entry name" value="FhuD"/>
    <property type="match status" value="1"/>
</dbReference>
<evidence type="ECO:0000256" key="5">
    <source>
        <dbReference type="ARBA" id="ARBA00022729"/>
    </source>
</evidence>
<comment type="similarity">
    <text evidence="2">Belongs to the bacterial solute-binding protein 8 family.</text>
</comment>
<dbReference type="InterPro" id="IPR051313">
    <property type="entry name" value="Bact_iron-sidero_bind"/>
</dbReference>
<organism evidence="8 9">
    <name type="scientific">Bosea lathyri</name>
    <dbReference type="NCBI Taxonomy" id="1036778"/>
    <lineage>
        <taxon>Bacteria</taxon>
        <taxon>Pseudomonadati</taxon>
        <taxon>Pseudomonadota</taxon>
        <taxon>Alphaproteobacteria</taxon>
        <taxon>Hyphomicrobiales</taxon>
        <taxon>Boseaceae</taxon>
        <taxon>Bosea</taxon>
    </lineage>
</organism>
<dbReference type="InterPro" id="IPR002491">
    <property type="entry name" value="ABC_transptr_periplasmic_BD"/>
</dbReference>
<evidence type="ECO:0000256" key="6">
    <source>
        <dbReference type="SAM" id="Coils"/>
    </source>
</evidence>
<feature type="coiled-coil region" evidence="6">
    <location>
        <begin position="118"/>
        <end position="145"/>
    </location>
</feature>
<gene>
    <name evidence="8" type="ORF">SAMN04488115_101391</name>
</gene>
<dbReference type="Proteomes" id="UP000236743">
    <property type="component" value="Unassembled WGS sequence"/>
</dbReference>
<keyword evidence="4" id="KW-0410">Iron transport</keyword>
<evidence type="ECO:0000313" key="9">
    <source>
        <dbReference type="Proteomes" id="UP000236743"/>
    </source>
</evidence>
<keyword evidence="6" id="KW-0175">Coiled coil</keyword>
<evidence type="ECO:0000256" key="1">
    <source>
        <dbReference type="ARBA" id="ARBA00004196"/>
    </source>
</evidence>
<dbReference type="PANTHER" id="PTHR30532:SF25">
    <property type="entry name" value="IRON(III) DICITRATE-BINDING PERIPLASMIC PROTEIN"/>
    <property type="match status" value="1"/>
</dbReference>
<dbReference type="Pfam" id="PF01497">
    <property type="entry name" value="Peripla_BP_2"/>
    <property type="match status" value="1"/>
</dbReference>
<name>A0A1H5SRP9_9HYPH</name>
<evidence type="ECO:0000259" key="7">
    <source>
        <dbReference type="PROSITE" id="PS50983"/>
    </source>
</evidence>
<keyword evidence="5" id="KW-0732">Signal</keyword>
<evidence type="ECO:0000256" key="4">
    <source>
        <dbReference type="ARBA" id="ARBA00022496"/>
    </source>
</evidence>
<dbReference type="EMBL" id="FNUY01000001">
    <property type="protein sequence ID" value="SEF53283.1"/>
    <property type="molecule type" value="Genomic_DNA"/>
</dbReference>
<dbReference type="Gene3D" id="3.40.50.1980">
    <property type="entry name" value="Nitrogenase molybdenum iron protein domain"/>
    <property type="match status" value="2"/>
</dbReference>
<dbReference type="PANTHER" id="PTHR30532">
    <property type="entry name" value="IRON III DICITRATE-BINDING PERIPLASMIC PROTEIN"/>
    <property type="match status" value="1"/>
</dbReference>
<keyword evidence="4" id="KW-0408">Iron</keyword>
<sequence length="281" mass="30314">MVSSGGADAGVCIPIAPQRIVALDPALTMGILQELGAPVVGAPLSAIQEPFVREAARRSSVSDVGHPLQPSIERIIALKPDLIVGSAEMHGRMRDSASRIAPTLLIDQMDWTRQYRLLAEITGHSDKAQAALDEYEKRVAEIRARVTAAPVSVVRVRPSGFHVYLDGPSAYAPYAVLREAGVTRTAYETTSDGAVLKRPDWEEISALEGEVLLYVVVSGFDPAPDDALAASTVANPLWKMLPAVQTGRAHRVDRATWMGFHGIASAHRVLDDVERFVLKVP</sequence>
<keyword evidence="4" id="KW-0406">Ion transport</keyword>
<evidence type="ECO:0000313" key="8">
    <source>
        <dbReference type="EMBL" id="SEF53283.1"/>
    </source>
</evidence>
<comment type="subcellular location">
    <subcellularLocation>
        <location evidence="1">Cell envelope</location>
    </subcellularLocation>
</comment>
<evidence type="ECO:0000256" key="3">
    <source>
        <dbReference type="ARBA" id="ARBA00022448"/>
    </source>
</evidence>
<proteinExistence type="inferred from homology"/>
<dbReference type="AlphaFoldDB" id="A0A1H5SRP9"/>
<evidence type="ECO:0000256" key="2">
    <source>
        <dbReference type="ARBA" id="ARBA00008814"/>
    </source>
</evidence>
<feature type="domain" description="Fe/B12 periplasmic-binding" evidence="7">
    <location>
        <begin position="19"/>
        <end position="281"/>
    </location>
</feature>
<dbReference type="GO" id="GO:0030288">
    <property type="term" value="C:outer membrane-bounded periplasmic space"/>
    <property type="evidence" value="ECO:0007669"/>
    <property type="project" value="TreeGrafter"/>
</dbReference>
<dbReference type="GO" id="GO:1901678">
    <property type="term" value="P:iron coordination entity transport"/>
    <property type="evidence" value="ECO:0007669"/>
    <property type="project" value="UniProtKB-ARBA"/>
</dbReference>
<protein>
    <submittedName>
        <fullName evidence="8">Iron complex transport system substrate-binding protein</fullName>
    </submittedName>
</protein>
<dbReference type="PROSITE" id="PS50983">
    <property type="entry name" value="FE_B12_PBP"/>
    <property type="match status" value="1"/>
</dbReference>
<reference evidence="8 9" key="1">
    <citation type="submission" date="2016-10" db="EMBL/GenBank/DDBJ databases">
        <authorList>
            <person name="de Groot N.N."/>
        </authorList>
    </citation>
    <scope>NUCLEOTIDE SEQUENCE [LARGE SCALE GENOMIC DNA]</scope>
    <source>
        <strain evidence="8 9">DSM 26656</strain>
    </source>
</reference>
<keyword evidence="3" id="KW-0813">Transport</keyword>